<keyword evidence="2" id="KW-1185">Reference proteome</keyword>
<dbReference type="EMBL" id="VSRR010110425">
    <property type="protein sequence ID" value="MPC97536.1"/>
    <property type="molecule type" value="Genomic_DNA"/>
</dbReference>
<dbReference type="AlphaFoldDB" id="A0A5B7JTA9"/>
<gene>
    <name evidence="1" type="ORF">E2C01_092855</name>
</gene>
<organism evidence="1 2">
    <name type="scientific">Portunus trituberculatus</name>
    <name type="common">Swimming crab</name>
    <name type="synonym">Neptunus trituberculatus</name>
    <dbReference type="NCBI Taxonomy" id="210409"/>
    <lineage>
        <taxon>Eukaryota</taxon>
        <taxon>Metazoa</taxon>
        <taxon>Ecdysozoa</taxon>
        <taxon>Arthropoda</taxon>
        <taxon>Crustacea</taxon>
        <taxon>Multicrustacea</taxon>
        <taxon>Malacostraca</taxon>
        <taxon>Eumalacostraca</taxon>
        <taxon>Eucarida</taxon>
        <taxon>Decapoda</taxon>
        <taxon>Pleocyemata</taxon>
        <taxon>Brachyura</taxon>
        <taxon>Eubrachyura</taxon>
        <taxon>Portunoidea</taxon>
        <taxon>Portunidae</taxon>
        <taxon>Portuninae</taxon>
        <taxon>Portunus</taxon>
    </lineage>
</organism>
<evidence type="ECO:0000313" key="1">
    <source>
        <dbReference type="EMBL" id="MPC97536.1"/>
    </source>
</evidence>
<protein>
    <submittedName>
        <fullName evidence="1">Uncharacterized protein</fullName>
    </submittedName>
</protein>
<comment type="caution">
    <text evidence="1">The sequence shown here is derived from an EMBL/GenBank/DDBJ whole genome shotgun (WGS) entry which is preliminary data.</text>
</comment>
<sequence length="59" mass="7067">MYYHYDPTTTETLSFTISSLQQFSWRANSSLGWCAAAPRRFTEVQRRKKKYRTSQKIDQ</sequence>
<reference evidence="1 2" key="1">
    <citation type="submission" date="2019-05" db="EMBL/GenBank/DDBJ databases">
        <title>Another draft genome of Portunus trituberculatus and its Hox gene families provides insights of decapod evolution.</title>
        <authorList>
            <person name="Jeong J.-H."/>
            <person name="Song I."/>
            <person name="Kim S."/>
            <person name="Choi T."/>
            <person name="Kim D."/>
            <person name="Ryu S."/>
            <person name="Kim W."/>
        </authorList>
    </citation>
    <scope>NUCLEOTIDE SEQUENCE [LARGE SCALE GENOMIC DNA]</scope>
    <source>
        <tissue evidence="1">Muscle</tissue>
    </source>
</reference>
<accession>A0A5B7JTA9</accession>
<proteinExistence type="predicted"/>
<dbReference type="Proteomes" id="UP000324222">
    <property type="component" value="Unassembled WGS sequence"/>
</dbReference>
<name>A0A5B7JTA9_PORTR</name>
<evidence type="ECO:0000313" key="2">
    <source>
        <dbReference type="Proteomes" id="UP000324222"/>
    </source>
</evidence>